<organism evidence="1 2">
    <name type="scientific">Ustilago trichophora</name>
    <dbReference type="NCBI Taxonomy" id="86804"/>
    <lineage>
        <taxon>Eukaryota</taxon>
        <taxon>Fungi</taxon>
        <taxon>Dikarya</taxon>
        <taxon>Basidiomycota</taxon>
        <taxon>Ustilaginomycotina</taxon>
        <taxon>Ustilaginomycetes</taxon>
        <taxon>Ustilaginales</taxon>
        <taxon>Ustilaginaceae</taxon>
        <taxon>Ustilago</taxon>
    </lineage>
</organism>
<dbReference type="AlphaFoldDB" id="A0A5C3EIQ7"/>
<protein>
    <submittedName>
        <fullName evidence="1">Uncharacterized protein</fullName>
    </submittedName>
</protein>
<accession>A0A5C3EIQ7</accession>
<sequence length="202" mass="22920">MRVNQLSPFVMTLLAISSLPSILAIFTRKTKVVPEPLPAPMMLPPPHISYSDQPFDVRFEPRSTIPPQLESLLRSRYPHNGAHVRRPAEIDMATQELEELIRQDGNSKRFIQLGTHGMGRHGMDLAMVLPPVPGSTERKFALISLRHNGNWRNPWVELHGFAEASNVPFLEYVLHRPQPGILDRITGKVFSAREAFDAIRFM</sequence>
<reference evidence="1 2" key="1">
    <citation type="submission" date="2018-03" db="EMBL/GenBank/DDBJ databases">
        <authorList>
            <person name="Guldener U."/>
        </authorList>
    </citation>
    <scope>NUCLEOTIDE SEQUENCE [LARGE SCALE GENOMIC DNA]</scope>
    <source>
        <strain evidence="1 2">NBRC100155</strain>
    </source>
</reference>
<dbReference type="Proteomes" id="UP000324022">
    <property type="component" value="Unassembled WGS sequence"/>
</dbReference>
<evidence type="ECO:0000313" key="2">
    <source>
        <dbReference type="Proteomes" id="UP000324022"/>
    </source>
</evidence>
<evidence type="ECO:0000313" key="1">
    <source>
        <dbReference type="EMBL" id="SPO29945.1"/>
    </source>
</evidence>
<gene>
    <name evidence="1" type="ORF">UTRI_06247_B</name>
</gene>
<keyword evidence="2" id="KW-1185">Reference proteome</keyword>
<name>A0A5C3EIQ7_9BASI</name>
<proteinExistence type="predicted"/>
<dbReference type="EMBL" id="OOIN01000030">
    <property type="protein sequence ID" value="SPO29945.1"/>
    <property type="molecule type" value="Genomic_DNA"/>
</dbReference>